<keyword evidence="4" id="KW-0472">Membrane</keyword>
<name>A0A735Q312_SALER</name>
<keyword evidence="1" id="KW-0805">Transcription regulation</keyword>
<dbReference type="SUPFAM" id="SSF46689">
    <property type="entry name" value="Homeodomain-like"/>
    <property type="match status" value="1"/>
</dbReference>
<sequence length="293" mass="33683">MCLVKKNYKEILSTSCLFNKVGLCDFPLTIAGDISSGNHLERRIIELYCVLHGEVRVIINKKVVQILRKGDAAFLKKRNDKEMIILESDHSVVMKAEIITRGIYSDIITYQEESHCLMVLNNNTPEISSCIISLSDCLLSFKRKRDVLNVLLEASIALFFIQLYIRNSQFMPMPYYDCEHHLSRLVKDIMETPEYPWKVKEMAKSLQMSLNCFISKFKEFSGLTPLAFVQQHRLKKGKLKLECSDAPVSLIARECGYNSQASFTVYIKKHFGKSPLQIRKDARKNKLGSNDEK</sequence>
<dbReference type="Gene3D" id="1.10.10.60">
    <property type="entry name" value="Homeodomain-like"/>
    <property type="match status" value="2"/>
</dbReference>
<proteinExistence type="predicted"/>
<dbReference type="PANTHER" id="PTHR43280">
    <property type="entry name" value="ARAC-FAMILY TRANSCRIPTIONAL REGULATOR"/>
    <property type="match status" value="1"/>
</dbReference>
<organism evidence="6">
    <name type="scientific">Salmonella enterica subsp. salamae serovar 42:z:1,5</name>
    <dbReference type="NCBI Taxonomy" id="1967617"/>
    <lineage>
        <taxon>Bacteria</taxon>
        <taxon>Pseudomonadati</taxon>
        <taxon>Pseudomonadota</taxon>
        <taxon>Gammaproteobacteria</taxon>
        <taxon>Enterobacterales</taxon>
        <taxon>Enterobacteriaceae</taxon>
        <taxon>Salmonella</taxon>
    </lineage>
</organism>
<comment type="caution">
    <text evidence="6">The sequence shown here is derived from an EMBL/GenBank/DDBJ whole genome shotgun (WGS) entry which is preliminary data.</text>
</comment>
<evidence type="ECO:0000256" key="4">
    <source>
        <dbReference type="SAM" id="Phobius"/>
    </source>
</evidence>
<protein>
    <submittedName>
        <fullName evidence="6">Helix-turn-helix transcriptional regulator</fullName>
    </submittedName>
</protein>
<reference evidence="6" key="1">
    <citation type="journal article" date="2018" name="Genome Biol.">
        <title>SKESA: strategic k-mer extension for scrupulous assemblies.</title>
        <authorList>
            <person name="Souvorov A."/>
            <person name="Agarwala R."/>
            <person name="Lipman D.J."/>
        </authorList>
    </citation>
    <scope>NUCLEOTIDE SEQUENCE</scope>
    <source>
        <strain evidence="6">3376-57</strain>
    </source>
</reference>
<reference evidence="6" key="2">
    <citation type="submission" date="2018-07" db="EMBL/GenBank/DDBJ databases">
        <authorList>
            <consortium name="NCBI Pathogen Detection Project"/>
        </authorList>
    </citation>
    <scope>NUCLEOTIDE SEQUENCE</scope>
    <source>
        <strain evidence="6">3376-57</strain>
    </source>
</reference>
<dbReference type="GO" id="GO:0043565">
    <property type="term" value="F:sequence-specific DNA binding"/>
    <property type="evidence" value="ECO:0007669"/>
    <property type="project" value="InterPro"/>
</dbReference>
<dbReference type="PANTHER" id="PTHR43280:SF11">
    <property type="entry name" value="RCS-SPECIFIC HTH-TYPE TRANSCRIPTIONAL ACTIVATOR RCLR"/>
    <property type="match status" value="1"/>
</dbReference>
<feature type="transmembrane region" description="Helical" evidence="4">
    <location>
        <begin position="147"/>
        <end position="165"/>
    </location>
</feature>
<dbReference type="GO" id="GO:0003700">
    <property type="term" value="F:DNA-binding transcription factor activity"/>
    <property type="evidence" value="ECO:0007669"/>
    <property type="project" value="InterPro"/>
</dbReference>
<feature type="domain" description="HTH araC/xylS-type" evidence="5">
    <location>
        <begin position="183"/>
        <end position="281"/>
    </location>
</feature>
<gene>
    <name evidence="6" type="ORF">GNC10_004398</name>
</gene>
<dbReference type="EMBL" id="DAASUN010000037">
    <property type="protein sequence ID" value="HAE7083682.1"/>
    <property type="molecule type" value="Genomic_DNA"/>
</dbReference>
<dbReference type="Pfam" id="PF12833">
    <property type="entry name" value="HTH_18"/>
    <property type="match status" value="1"/>
</dbReference>
<dbReference type="SMART" id="SM00342">
    <property type="entry name" value="HTH_ARAC"/>
    <property type="match status" value="1"/>
</dbReference>
<keyword evidence="4" id="KW-0812">Transmembrane</keyword>
<dbReference type="InterPro" id="IPR018060">
    <property type="entry name" value="HTH_AraC"/>
</dbReference>
<keyword evidence="4" id="KW-1133">Transmembrane helix</keyword>
<dbReference type="AlphaFoldDB" id="A0A735Q312"/>
<evidence type="ECO:0000256" key="3">
    <source>
        <dbReference type="ARBA" id="ARBA00023163"/>
    </source>
</evidence>
<evidence type="ECO:0000256" key="1">
    <source>
        <dbReference type="ARBA" id="ARBA00023015"/>
    </source>
</evidence>
<dbReference type="InterPro" id="IPR009057">
    <property type="entry name" value="Homeodomain-like_sf"/>
</dbReference>
<keyword evidence="3" id="KW-0804">Transcription</keyword>
<evidence type="ECO:0000313" key="6">
    <source>
        <dbReference type="EMBL" id="HAE7083682.1"/>
    </source>
</evidence>
<evidence type="ECO:0000259" key="5">
    <source>
        <dbReference type="PROSITE" id="PS01124"/>
    </source>
</evidence>
<dbReference type="PROSITE" id="PS01124">
    <property type="entry name" value="HTH_ARAC_FAMILY_2"/>
    <property type="match status" value="1"/>
</dbReference>
<evidence type="ECO:0000256" key="2">
    <source>
        <dbReference type="ARBA" id="ARBA00023125"/>
    </source>
</evidence>
<keyword evidence="2" id="KW-0238">DNA-binding</keyword>
<accession>A0A735Q312</accession>